<protein>
    <recommendedName>
        <fullName evidence="2">Cell wall elongation regulator TseB-like domain-containing protein</fullName>
    </recommendedName>
</protein>
<keyword evidence="1" id="KW-1133">Transmembrane helix</keyword>
<keyword evidence="1" id="KW-0472">Membrane</keyword>
<dbReference type="EMBL" id="VDCQ01000041">
    <property type="protein sequence ID" value="TNJ63557.1"/>
    <property type="molecule type" value="Genomic_DNA"/>
</dbReference>
<organism evidence="3 4">
    <name type="scientific">Paenibacillus hemerocallicola</name>
    <dbReference type="NCBI Taxonomy" id="1172614"/>
    <lineage>
        <taxon>Bacteria</taxon>
        <taxon>Bacillati</taxon>
        <taxon>Bacillota</taxon>
        <taxon>Bacilli</taxon>
        <taxon>Bacillales</taxon>
        <taxon>Paenibacillaceae</taxon>
        <taxon>Paenibacillus</taxon>
    </lineage>
</organism>
<evidence type="ECO:0000256" key="1">
    <source>
        <dbReference type="SAM" id="Phobius"/>
    </source>
</evidence>
<reference evidence="3 4" key="1">
    <citation type="submission" date="2019-05" db="EMBL/GenBank/DDBJ databases">
        <title>We sequenced the genome of Paenibacillus hemerocallicola KCTC 33185 for further insight into its adaptation and study the phylogeny of Paenibacillus.</title>
        <authorList>
            <person name="Narsing Rao M.P."/>
        </authorList>
    </citation>
    <scope>NUCLEOTIDE SEQUENCE [LARGE SCALE GENOMIC DNA]</scope>
    <source>
        <strain evidence="3 4">KCTC 33185</strain>
    </source>
</reference>
<dbReference type="Proteomes" id="UP000307943">
    <property type="component" value="Unassembled WGS sequence"/>
</dbReference>
<evidence type="ECO:0000313" key="3">
    <source>
        <dbReference type="EMBL" id="TNJ63557.1"/>
    </source>
</evidence>
<name>A0A5C4T5G3_9BACL</name>
<dbReference type="Gene3D" id="3.10.450.40">
    <property type="match status" value="2"/>
</dbReference>
<dbReference type="Pfam" id="PF17881">
    <property type="entry name" value="TseB"/>
    <property type="match status" value="1"/>
</dbReference>
<evidence type="ECO:0000313" key="4">
    <source>
        <dbReference type="Proteomes" id="UP000307943"/>
    </source>
</evidence>
<feature type="domain" description="Cell wall elongation regulator TseB-like" evidence="2">
    <location>
        <begin position="38"/>
        <end position="80"/>
    </location>
</feature>
<dbReference type="OrthoDB" id="2678417at2"/>
<dbReference type="RefSeq" id="WP_139604973.1">
    <property type="nucleotide sequence ID" value="NZ_VDCQ01000041.1"/>
</dbReference>
<dbReference type="InterPro" id="IPR046350">
    <property type="entry name" value="Cystatin_sf"/>
</dbReference>
<proteinExistence type="predicted"/>
<comment type="caution">
    <text evidence="3">The sequence shown here is derived from an EMBL/GenBank/DDBJ whole genome shotgun (WGS) entry which is preliminary data.</text>
</comment>
<evidence type="ECO:0000259" key="2">
    <source>
        <dbReference type="Pfam" id="PF17881"/>
    </source>
</evidence>
<feature type="transmembrane region" description="Helical" evidence="1">
    <location>
        <begin position="6"/>
        <end position="24"/>
    </location>
</feature>
<keyword evidence="4" id="KW-1185">Reference proteome</keyword>
<sequence>MARKITYSAIIVLVLMTVALVFFYRTIHDEEWAMRVAAEKTVTESTYMETIDRVETFIGEKEYRIVFGKDSDGREAIVWVDGDAAHMEYASSGVSNEDVRQKVLEQNPANEIVRVMPGVLNGTYLWEVLYNRKEDEGSRYYYGYYRFDNGAEIDTWRMSKR</sequence>
<accession>A0A5C4T5G3</accession>
<dbReference type="SUPFAM" id="SSF54403">
    <property type="entry name" value="Cystatin/monellin"/>
    <property type="match status" value="2"/>
</dbReference>
<dbReference type="AlphaFoldDB" id="A0A5C4T5G3"/>
<gene>
    <name evidence="3" type="ORF">FE784_24905</name>
</gene>
<dbReference type="InterPro" id="IPR041401">
    <property type="entry name" value="TseB-like_dom"/>
</dbReference>
<keyword evidence="1" id="KW-0812">Transmembrane</keyword>